<sequence length="99" mass="11557">MGQTWRSLQQKRCGETKEEVIYSFKLEGEGEGVGAEKDTNTGQDEVEFIRDLGKFSFVLNLRRKQFSLRFPFTITHKLSFTLGGERIQTLRFYSHQMSE</sequence>
<evidence type="ECO:0008006" key="3">
    <source>
        <dbReference type="Google" id="ProtNLM"/>
    </source>
</evidence>
<name>A0AAV4UKC8_CAEEX</name>
<gene>
    <name evidence="1" type="ORF">CEXT_759271</name>
</gene>
<keyword evidence="2" id="KW-1185">Reference proteome</keyword>
<protein>
    <recommendedName>
        <fullName evidence="3">FACT complex subunit SSRP1</fullName>
    </recommendedName>
</protein>
<evidence type="ECO:0000313" key="1">
    <source>
        <dbReference type="EMBL" id="GIY58171.1"/>
    </source>
</evidence>
<dbReference type="EMBL" id="BPLR01013026">
    <property type="protein sequence ID" value="GIY58171.1"/>
    <property type="molecule type" value="Genomic_DNA"/>
</dbReference>
<proteinExistence type="predicted"/>
<reference evidence="1 2" key="1">
    <citation type="submission" date="2021-06" db="EMBL/GenBank/DDBJ databases">
        <title>Caerostris extrusa draft genome.</title>
        <authorList>
            <person name="Kono N."/>
            <person name="Arakawa K."/>
        </authorList>
    </citation>
    <scope>NUCLEOTIDE SEQUENCE [LARGE SCALE GENOMIC DNA]</scope>
</reference>
<comment type="caution">
    <text evidence="1">The sequence shown here is derived from an EMBL/GenBank/DDBJ whole genome shotgun (WGS) entry which is preliminary data.</text>
</comment>
<accession>A0AAV4UKC8</accession>
<dbReference type="Proteomes" id="UP001054945">
    <property type="component" value="Unassembled WGS sequence"/>
</dbReference>
<evidence type="ECO:0000313" key="2">
    <source>
        <dbReference type="Proteomes" id="UP001054945"/>
    </source>
</evidence>
<dbReference type="AlphaFoldDB" id="A0AAV4UKC8"/>
<organism evidence="1 2">
    <name type="scientific">Caerostris extrusa</name>
    <name type="common">Bark spider</name>
    <name type="synonym">Caerostris bankana</name>
    <dbReference type="NCBI Taxonomy" id="172846"/>
    <lineage>
        <taxon>Eukaryota</taxon>
        <taxon>Metazoa</taxon>
        <taxon>Ecdysozoa</taxon>
        <taxon>Arthropoda</taxon>
        <taxon>Chelicerata</taxon>
        <taxon>Arachnida</taxon>
        <taxon>Araneae</taxon>
        <taxon>Araneomorphae</taxon>
        <taxon>Entelegynae</taxon>
        <taxon>Araneoidea</taxon>
        <taxon>Araneidae</taxon>
        <taxon>Caerostris</taxon>
    </lineage>
</organism>